<reference evidence="2" key="1">
    <citation type="submission" date="2014-02" db="EMBL/GenBank/DDBJ databases">
        <authorList>
            <person name="Genoscope - CEA"/>
        </authorList>
    </citation>
    <scope>NUCLEOTIDE SEQUENCE</scope>
    <source>
        <strain evidence="2">LS3</strain>
    </source>
</reference>
<dbReference type="Pfam" id="PF11001">
    <property type="entry name" value="AFUB_07903_YDR124W_hel"/>
    <property type="match status" value="1"/>
</dbReference>
<dbReference type="InterPro" id="IPR023278">
    <property type="entry name" value="Ethylene_insens-like_DNA-bd"/>
</dbReference>
<feature type="domain" description="Subtelomeric hrmA-associated cluster protein AFUB-079030/YDR124W-like helical bundle" evidence="1">
    <location>
        <begin position="86"/>
        <end position="171"/>
    </location>
</feature>
<sequence>MPKEGKFSLTITSDKRGFLNYDRKIEDAAKWLLPEAEIQRLLEVPIEVSPIVDASPQDGEDKRSLEERMEAASKILNLRKTVVNRNHRKKLEKYLNGLFEALTQKQSKRIARLWIREMEPNKQTKYPYKGDRIPPWWPSHVIHREPDHLRKEERIQLLIQLSQELSPEKLRRSMDQTRHLLGARDKAVIDVAMYLFCSDKATVTVPAVA</sequence>
<proteinExistence type="predicted"/>
<dbReference type="GO" id="GO:0005634">
    <property type="term" value="C:nucleus"/>
    <property type="evidence" value="ECO:0007669"/>
    <property type="project" value="InterPro"/>
</dbReference>
<name>A0A060TC70_BLAAD</name>
<evidence type="ECO:0000313" key="2">
    <source>
        <dbReference type="EMBL" id="CDP36497.1"/>
    </source>
</evidence>
<dbReference type="GO" id="GO:0003700">
    <property type="term" value="F:DNA-binding transcription factor activity"/>
    <property type="evidence" value="ECO:0007669"/>
    <property type="project" value="InterPro"/>
</dbReference>
<dbReference type="InterPro" id="IPR047092">
    <property type="entry name" value="AFUB_07903/YDR124W-like_hel"/>
</dbReference>
<organism evidence="2">
    <name type="scientific">Blastobotrys adeninivorans</name>
    <name type="common">Yeast</name>
    <name type="synonym">Arxula adeninivorans</name>
    <dbReference type="NCBI Taxonomy" id="409370"/>
    <lineage>
        <taxon>Eukaryota</taxon>
        <taxon>Fungi</taxon>
        <taxon>Dikarya</taxon>
        <taxon>Ascomycota</taxon>
        <taxon>Saccharomycotina</taxon>
        <taxon>Dipodascomycetes</taxon>
        <taxon>Dipodascales</taxon>
        <taxon>Trichomonascaceae</taxon>
        <taxon>Blastobotrys</taxon>
    </lineage>
</organism>
<protein>
    <submittedName>
        <fullName evidence="2">ARAD1B14432p</fullName>
    </submittedName>
</protein>
<dbReference type="AlphaFoldDB" id="A0A060TC70"/>
<dbReference type="EMBL" id="HG937692">
    <property type="protein sequence ID" value="CDP36497.1"/>
    <property type="molecule type" value="Genomic_DNA"/>
</dbReference>
<dbReference type="SUPFAM" id="SSF116768">
    <property type="entry name" value="DNA-binding domain of EIN3-like"/>
    <property type="match status" value="1"/>
</dbReference>
<evidence type="ECO:0000259" key="1">
    <source>
        <dbReference type="Pfam" id="PF11001"/>
    </source>
</evidence>
<reference evidence="2" key="2">
    <citation type="submission" date="2014-06" db="EMBL/GenBank/DDBJ databases">
        <title>The complete genome of Blastobotrys (Arxula) adeninivorans LS3 - a yeast of biotechnological interest.</title>
        <authorList>
            <person name="Kunze G."/>
            <person name="Gaillardin C."/>
            <person name="Czernicka M."/>
            <person name="Durrens P."/>
            <person name="Martin T."/>
            <person name="Boer E."/>
            <person name="Gabaldon T."/>
            <person name="Cruz J."/>
            <person name="Talla E."/>
            <person name="Marck C."/>
            <person name="Goffeau A."/>
            <person name="Barbe V."/>
            <person name="Baret P."/>
            <person name="Baronian K."/>
            <person name="Beier S."/>
            <person name="Bleykasten C."/>
            <person name="Bode R."/>
            <person name="Casaregola S."/>
            <person name="Despons L."/>
            <person name="Fairhead C."/>
            <person name="Giersberg M."/>
            <person name="Gierski P."/>
            <person name="Hahnel U."/>
            <person name="Hartmann A."/>
            <person name="Jankowska D."/>
            <person name="Jubin C."/>
            <person name="Jung P."/>
            <person name="Lafontaine I."/>
            <person name="Leh-Louis V."/>
            <person name="Lemaire M."/>
            <person name="Marcet-Houben M."/>
            <person name="Mascher M."/>
            <person name="Morel G."/>
            <person name="Richard G.-F."/>
            <person name="Riechen J."/>
            <person name="Sacerdot C."/>
            <person name="Sarkar A."/>
            <person name="Savel G."/>
            <person name="Schacherer J."/>
            <person name="Sherman D."/>
            <person name="Straub M.-L."/>
            <person name="Stein N."/>
            <person name="Thierry A."/>
            <person name="Trautwein-Schult A."/>
            <person name="Westhof E."/>
            <person name="Worch S."/>
            <person name="Dujon B."/>
            <person name="Souciet J.-L."/>
            <person name="Wincker P."/>
            <person name="Scholz U."/>
            <person name="Neuveglise N."/>
        </authorList>
    </citation>
    <scope>NUCLEOTIDE SEQUENCE</scope>
    <source>
        <strain evidence="2">LS3</strain>
    </source>
</reference>
<dbReference type="PANTHER" id="PTHR36102:SF1">
    <property type="entry name" value="YDR124W-LIKE HELICAL BUNDLE DOMAIN-CONTAINING PROTEIN"/>
    <property type="match status" value="1"/>
</dbReference>
<dbReference type="InterPro" id="IPR021264">
    <property type="entry name" value="AFUB_079030/YDR124W-like"/>
</dbReference>
<accession>A0A060TC70</accession>
<dbReference type="PANTHER" id="PTHR36102">
    <property type="entry name" value="CHROMOSOME 10, WHOLE GENOME SHOTGUN SEQUENCE"/>
    <property type="match status" value="1"/>
</dbReference>
<gene>
    <name evidence="2" type="ORF">GNLVRS02_ARAD1B14432g</name>
</gene>